<feature type="transmembrane region" description="Helical" evidence="7">
    <location>
        <begin position="573"/>
        <end position="597"/>
    </location>
</feature>
<comment type="similarity">
    <text evidence="2">Belongs to the amino acid/polyamine transporter 2 family.</text>
</comment>
<feature type="transmembrane region" description="Helical" evidence="7">
    <location>
        <begin position="234"/>
        <end position="255"/>
    </location>
</feature>
<organism evidence="9 10">
    <name type="scientific">Phialemonium thermophilum</name>
    <dbReference type="NCBI Taxonomy" id="223376"/>
    <lineage>
        <taxon>Eukaryota</taxon>
        <taxon>Fungi</taxon>
        <taxon>Dikarya</taxon>
        <taxon>Ascomycota</taxon>
        <taxon>Pezizomycotina</taxon>
        <taxon>Sordariomycetes</taxon>
        <taxon>Sordariomycetidae</taxon>
        <taxon>Cephalothecales</taxon>
        <taxon>Cephalothecaceae</taxon>
        <taxon>Phialemonium</taxon>
    </lineage>
</organism>
<accession>A0ABR3WY02</accession>
<feature type="transmembrane region" description="Helical" evidence="7">
    <location>
        <begin position="509"/>
        <end position="535"/>
    </location>
</feature>
<feature type="transmembrane region" description="Helical" evidence="7">
    <location>
        <begin position="267"/>
        <end position="287"/>
    </location>
</feature>
<name>A0ABR3WY02_9PEZI</name>
<keyword evidence="5 7" id="KW-0472">Membrane</keyword>
<evidence type="ECO:0000256" key="2">
    <source>
        <dbReference type="ARBA" id="ARBA00008066"/>
    </source>
</evidence>
<dbReference type="PANTHER" id="PTHR22950">
    <property type="entry name" value="AMINO ACID TRANSPORTER"/>
    <property type="match status" value="1"/>
</dbReference>
<gene>
    <name evidence="9" type="ORF">VTK73DRAFT_3690</name>
</gene>
<feature type="compositionally biased region" description="Basic and acidic residues" evidence="6">
    <location>
        <begin position="30"/>
        <end position="41"/>
    </location>
</feature>
<evidence type="ECO:0000256" key="7">
    <source>
        <dbReference type="SAM" id="Phobius"/>
    </source>
</evidence>
<dbReference type="PANTHER" id="PTHR22950:SF461">
    <property type="entry name" value="AMINO ACID TRANSPORTER TRANSMEMBRANE DOMAIN-CONTAINING PROTEIN"/>
    <property type="match status" value="1"/>
</dbReference>
<evidence type="ECO:0000256" key="5">
    <source>
        <dbReference type="ARBA" id="ARBA00023136"/>
    </source>
</evidence>
<feature type="region of interest" description="Disordered" evidence="6">
    <location>
        <begin position="30"/>
        <end position="133"/>
    </location>
</feature>
<keyword evidence="10" id="KW-1185">Reference proteome</keyword>
<feature type="compositionally biased region" description="Polar residues" evidence="6">
    <location>
        <begin position="86"/>
        <end position="96"/>
    </location>
</feature>
<keyword evidence="4 7" id="KW-1133">Transmembrane helix</keyword>
<feature type="compositionally biased region" description="Pro residues" evidence="6">
    <location>
        <begin position="121"/>
        <end position="133"/>
    </location>
</feature>
<feature type="transmembrane region" description="Helical" evidence="7">
    <location>
        <begin position="185"/>
        <end position="207"/>
    </location>
</feature>
<feature type="compositionally biased region" description="Low complexity" evidence="6">
    <location>
        <begin position="102"/>
        <end position="117"/>
    </location>
</feature>
<evidence type="ECO:0000256" key="6">
    <source>
        <dbReference type="SAM" id="MobiDB-lite"/>
    </source>
</evidence>
<evidence type="ECO:0000256" key="4">
    <source>
        <dbReference type="ARBA" id="ARBA00022989"/>
    </source>
</evidence>
<reference evidence="9 10" key="1">
    <citation type="journal article" date="2024" name="Commun. Biol.">
        <title>Comparative genomic analysis of thermophilic fungi reveals convergent evolutionary adaptations and gene losses.</title>
        <authorList>
            <person name="Steindorff A.S."/>
            <person name="Aguilar-Pontes M.V."/>
            <person name="Robinson A.J."/>
            <person name="Andreopoulos B."/>
            <person name="LaButti K."/>
            <person name="Kuo A."/>
            <person name="Mondo S."/>
            <person name="Riley R."/>
            <person name="Otillar R."/>
            <person name="Haridas S."/>
            <person name="Lipzen A."/>
            <person name="Grimwood J."/>
            <person name="Schmutz J."/>
            <person name="Clum A."/>
            <person name="Reid I.D."/>
            <person name="Moisan M.C."/>
            <person name="Butler G."/>
            <person name="Nguyen T.T.M."/>
            <person name="Dewar K."/>
            <person name="Conant G."/>
            <person name="Drula E."/>
            <person name="Henrissat B."/>
            <person name="Hansel C."/>
            <person name="Singer S."/>
            <person name="Hutchinson M.I."/>
            <person name="de Vries R.P."/>
            <person name="Natvig D.O."/>
            <person name="Powell A.J."/>
            <person name="Tsang A."/>
            <person name="Grigoriev I.V."/>
        </authorList>
    </citation>
    <scope>NUCLEOTIDE SEQUENCE [LARGE SCALE GENOMIC DNA]</scope>
    <source>
        <strain evidence="9 10">ATCC 24622</strain>
    </source>
</reference>
<comment type="caution">
    <text evidence="9">The sequence shown here is derived from an EMBL/GenBank/DDBJ whole genome shotgun (WGS) entry which is preliminary data.</text>
</comment>
<evidence type="ECO:0000256" key="3">
    <source>
        <dbReference type="ARBA" id="ARBA00022692"/>
    </source>
</evidence>
<feature type="domain" description="Amino acid transporter transmembrane" evidence="8">
    <location>
        <begin position="152"/>
        <end position="529"/>
    </location>
</feature>
<evidence type="ECO:0000256" key="1">
    <source>
        <dbReference type="ARBA" id="ARBA00004141"/>
    </source>
</evidence>
<feature type="transmembrane region" description="Helical" evidence="7">
    <location>
        <begin position="483"/>
        <end position="503"/>
    </location>
</feature>
<evidence type="ECO:0000313" key="9">
    <source>
        <dbReference type="EMBL" id="KAL1868424.1"/>
    </source>
</evidence>
<evidence type="ECO:0000313" key="10">
    <source>
        <dbReference type="Proteomes" id="UP001586593"/>
    </source>
</evidence>
<feature type="transmembrane region" description="Helical" evidence="7">
    <location>
        <begin position="395"/>
        <end position="415"/>
    </location>
</feature>
<feature type="transmembrane region" description="Helical" evidence="7">
    <location>
        <begin position="435"/>
        <end position="454"/>
    </location>
</feature>
<dbReference type="Pfam" id="PF01490">
    <property type="entry name" value="Aa_trans"/>
    <property type="match status" value="1"/>
</dbReference>
<feature type="transmembrane region" description="Helical" evidence="7">
    <location>
        <begin position="365"/>
        <end position="383"/>
    </location>
</feature>
<evidence type="ECO:0000259" key="8">
    <source>
        <dbReference type="Pfam" id="PF01490"/>
    </source>
</evidence>
<dbReference type="Proteomes" id="UP001586593">
    <property type="component" value="Unassembled WGS sequence"/>
</dbReference>
<feature type="transmembrane region" description="Helical" evidence="7">
    <location>
        <begin position="299"/>
        <end position="318"/>
    </location>
</feature>
<keyword evidence="3 7" id="KW-0812">Transmembrane</keyword>
<sequence length="618" mass="66908">MAASNTASATPSSDVDVSFEEYLYWASVTRAEERRANEEYRAVQGPMTMKTIIRGRFAKPPKPPQPHGASLHPPATDREHGRQATGPASSLRGSSLSEKTTRTTSASTSTETLSPSSGNASPPPTRVPTAPAPRYPEITEAEWKTASRAFRTAGWGSVFYLVTTDILGPGSTPWAFAQMGYGPGIALFTVFGIMSLYSGWILWKVFLGLDSDRYPLRTYADVFFRLFGPWARHAVNAAQALQLLLLLSVLILSSGQSIAQMSKGPGGGVAFCFVACLLVFMIAGFLVGQIRTLQRLGWLANFAVWVNLTSLFIVMGLVTKYPPNFAAIEASFGPGFAKGPIRTFAGTPPDGLATGGSGFVGSLNGLNQAVYSYGGAMLFVNFLSEMRHPLDFWKGLLCAEIFIYAVYLTFGLYVYSRQGQYSFLPVTQGISDYGWQTALNVLGLLTGLIAAALYGNIGLKVVYIEVFEGWLGLPAMATTAGKIWWATLVPVYWGLAFVIAAGVPQLALVSGFIGALFILSFTYTFPASVALGYWIKLDARVEQSESFDPQTRCCNRVDRGTKRWIRGFRKRPAFHVFNLVYLLGAAATCALGCYSAVVQLMTAFDDGVATSFTCKSPV</sequence>
<dbReference type="InterPro" id="IPR013057">
    <property type="entry name" value="AA_transpt_TM"/>
</dbReference>
<proteinExistence type="inferred from homology"/>
<dbReference type="EMBL" id="JAZHXJ010000217">
    <property type="protein sequence ID" value="KAL1868424.1"/>
    <property type="molecule type" value="Genomic_DNA"/>
</dbReference>
<protein>
    <recommendedName>
        <fullName evidence="8">Amino acid transporter transmembrane domain-containing protein</fullName>
    </recommendedName>
</protein>
<comment type="subcellular location">
    <subcellularLocation>
        <location evidence="1">Membrane</location>
        <topology evidence="1">Multi-pass membrane protein</topology>
    </subcellularLocation>
</comment>